<keyword evidence="4" id="KW-0282">Flagellum</keyword>
<comment type="similarity">
    <text evidence="1 4">Belongs to the tektin family.</text>
</comment>
<evidence type="ECO:0000256" key="5">
    <source>
        <dbReference type="SAM" id="Coils"/>
    </source>
</evidence>
<comment type="subcellular location">
    <subcellularLocation>
        <location evidence="4">Cytoplasm</location>
        <location evidence="4">Cytoskeleton</location>
        <location evidence="4">Cilium axoneme</location>
    </subcellularLocation>
</comment>
<dbReference type="PANTHER" id="PTHR19960:SF12">
    <property type="entry name" value="TEKTIN-4"/>
    <property type="match status" value="1"/>
</dbReference>
<evidence type="ECO:0000256" key="1">
    <source>
        <dbReference type="ARBA" id="ARBA00007209"/>
    </source>
</evidence>
<dbReference type="PANTHER" id="PTHR19960">
    <property type="entry name" value="TEKTIN"/>
    <property type="match status" value="1"/>
</dbReference>
<organism evidence="6 7">
    <name type="scientific">Manduca sexta</name>
    <name type="common">Tobacco hawkmoth</name>
    <name type="synonym">Tobacco hornworm</name>
    <dbReference type="NCBI Taxonomy" id="7130"/>
    <lineage>
        <taxon>Eukaryota</taxon>
        <taxon>Metazoa</taxon>
        <taxon>Ecdysozoa</taxon>
        <taxon>Arthropoda</taxon>
        <taxon>Hexapoda</taxon>
        <taxon>Insecta</taxon>
        <taxon>Pterygota</taxon>
        <taxon>Neoptera</taxon>
        <taxon>Endopterygota</taxon>
        <taxon>Lepidoptera</taxon>
        <taxon>Glossata</taxon>
        <taxon>Ditrysia</taxon>
        <taxon>Bombycoidea</taxon>
        <taxon>Sphingidae</taxon>
        <taxon>Sphinginae</taxon>
        <taxon>Sphingini</taxon>
        <taxon>Manduca</taxon>
    </lineage>
</organism>
<evidence type="ECO:0000313" key="6">
    <source>
        <dbReference type="EMBL" id="KAG6458436.1"/>
    </source>
</evidence>
<dbReference type="GO" id="GO:0005930">
    <property type="term" value="C:axoneme"/>
    <property type="evidence" value="ECO:0007669"/>
    <property type="project" value="UniProtKB-SubCell"/>
</dbReference>
<comment type="caution">
    <text evidence="6">The sequence shown here is derived from an EMBL/GenBank/DDBJ whole genome shotgun (WGS) entry which is preliminary data.</text>
</comment>
<dbReference type="InterPro" id="IPR000435">
    <property type="entry name" value="Tektins"/>
</dbReference>
<evidence type="ECO:0000256" key="3">
    <source>
        <dbReference type="ARBA" id="ARBA00023054"/>
    </source>
</evidence>
<dbReference type="EMBL" id="JH668582">
    <property type="protein sequence ID" value="KAG6458436.1"/>
    <property type="molecule type" value="Genomic_DNA"/>
</dbReference>
<dbReference type="Pfam" id="PF03148">
    <property type="entry name" value="Tektin"/>
    <property type="match status" value="1"/>
</dbReference>
<dbReference type="GO" id="GO:0060271">
    <property type="term" value="P:cilium assembly"/>
    <property type="evidence" value="ECO:0007669"/>
    <property type="project" value="UniProtKB-UniRule"/>
</dbReference>
<keyword evidence="2" id="KW-0963">Cytoplasm</keyword>
<protein>
    <recommendedName>
        <fullName evidence="4">Tektin</fullName>
    </recommendedName>
</protein>
<sequence length="509" mass="57832">MATGGSNMETCPNICPGIKEADQEEKSYLQAGMSRGPENPYASPYVPGLIQPPEKKVYPPGAPPRYLPQPTDSTSGDILGMGPIGPWAAGHLDWTPQAGMTGVRPVVDKYSITRYSTGEWRKFNEYVLTPRATDKAKALEINTKRDIENAFKAMDEKQVDTNEKMDQRVKDLAHWKKEVEKTLKAIAEEINTLDEDRARLKGACRILMLPEAISRECLEMRTNRYEPDLVRDDAEQELIKEVAIVGEIRRVFLNTLAKVEEQMAMNKAAKSSLEFDWSDKMVSLKLDKQNLSLTPVSNLVLWHPGVARWPENAVNQQYWEHFCSESIRNCEDVRKKSVELRGDLMAIITKGGQDMKTQADRTNAALAETVAATEELCEKLEETLKDNLKKIADIENLIDYLKESLRKVDDRNKLVMTRLHTRNYERPGVENCRDQAQYGLMGESKFIRETSESLADKMRQAETVRSELMKYRGDLEKQIACKRKSLNIDEDRCARVRAHMPSPEEFAAG</sequence>
<keyword evidence="3 5" id="KW-0175">Coiled coil</keyword>
<accession>A0A922CUA5</accession>
<proteinExistence type="inferred from homology"/>
<reference evidence="6" key="2">
    <citation type="submission" date="2020-12" db="EMBL/GenBank/DDBJ databases">
        <authorList>
            <person name="Kanost M."/>
        </authorList>
    </citation>
    <scope>NUCLEOTIDE SEQUENCE</scope>
</reference>
<keyword evidence="4" id="KW-0966">Cell projection</keyword>
<feature type="coiled-coil region" evidence="5">
    <location>
        <begin position="176"/>
        <end position="203"/>
    </location>
</feature>
<evidence type="ECO:0000256" key="4">
    <source>
        <dbReference type="RuleBase" id="RU367040"/>
    </source>
</evidence>
<dbReference type="InterPro" id="IPR048256">
    <property type="entry name" value="Tektin-like"/>
</dbReference>
<dbReference type="Proteomes" id="UP000791440">
    <property type="component" value="Unassembled WGS sequence"/>
</dbReference>
<dbReference type="GO" id="GO:0060294">
    <property type="term" value="P:cilium movement involved in cell motility"/>
    <property type="evidence" value="ECO:0007669"/>
    <property type="project" value="UniProtKB-UniRule"/>
</dbReference>
<gene>
    <name evidence="6" type="ORF">O3G_MSEX010846</name>
</gene>
<dbReference type="GO" id="GO:0015630">
    <property type="term" value="C:microtubule cytoskeleton"/>
    <property type="evidence" value="ECO:0007669"/>
    <property type="project" value="UniProtKB-UniRule"/>
</dbReference>
<keyword evidence="7" id="KW-1185">Reference proteome</keyword>
<evidence type="ECO:0000256" key="2">
    <source>
        <dbReference type="ARBA" id="ARBA00022490"/>
    </source>
</evidence>
<reference evidence="6" key="1">
    <citation type="journal article" date="2016" name="Insect Biochem. Mol. Biol.">
        <title>Multifaceted biological insights from a draft genome sequence of the tobacco hornworm moth, Manduca sexta.</title>
        <authorList>
            <person name="Kanost M.R."/>
            <person name="Arrese E.L."/>
            <person name="Cao X."/>
            <person name="Chen Y.R."/>
            <person name="Chellapilla S."/>
            <person name="Goldsmith M.R."/>
            <person name="Grosse-Wilde E."/>
            <person name="Heckel D.G."/>
            <person name="Herndon N."/>
            <person name="Jiang H."/>
            <person name="Papanicolaou A."/>
            <person name="Qu J."/>
            <person name="Soulages J.L."/>
            <person name="Vogel H."/>
            <person name="Walters J."/>
            <person name="Waterhouse R.M."/>
            <person name="Ahn S.J."/>
            <person name="Almeida F.C."/>
            <person name="An C."/>
            <person name="Aqrawi P."/>
            <person name="Bretschneider A."/>
            <person name="Bryant W.B."/>
            <person name="Bucks S."/>
            <person name="Chao H."/>
            <person name="Chevignon G."/>
            <person name="Christen J.M."/>
            <person name="Clarke D.F."/>
            <person name="Dittmer N.T."/>
            <person name="Ferguson L.C.F."/>
            <person name="Garavelou S."/>
            <person name="Gordon K.H.J."/>
            <person name="Gunaratna R.T."/>
            <person name="Han Y."/>
            <person name="Hauser F."/>
            <person name="He Y."/>
            <person name="Heidel-Fischer H."/>
            <person name="Hirsh A."/>
            <person name="Hu Y."/>
            <person name="Jiang H."/>
            <person name="Kalra D."/>
            <person name="Klinner C."/>
            <person name="Konig C."/>
            <person name="Kovar C."/>
            <person name="Kroll A.R."/>
            <person name="Kuwar S.S."/>
            <person name="Lee S.L."/>
            <person name="Lehman R."/>
            <person name="Li K."/>
            <person name="Li Z."/>
            <person name="Liang H."/>
            <person name="Lovelace S."/>
            <person name="Lu Z."/>
            <person name="Mansfield J.H."/>
            <person name="McCulloch K.J."/>
            <person name="Mathew T."/>
            <person name="Morton B."/>
            <person name="Muzny D.M."/>
            <person name="Neunemann D."/>
            <person name="Ongeri F."/>
            <person name="Pauchet Y."/>
            <person name="Pu L.L."/>
            <person name="Pyrousis I."/>
            <person name="Rao X.J."/>
            <person name="Redding A."/>
            <person name="Roesel C."/>
            <person name="Sanchez-Gracia A."/>
            <person name="Schaack S."/>
            <person name="Shukla A."/>
            <person name="Tetreau G."/>
            <person name="Wang Y."/>
            <person name="Xiong G.H."/>
            <person name="Traut W."/>
            <person name="Walsh T.K."/>
            <person name="Worley K.C."/>
            <person name="Wu D."/>
            <person name="Wu W."/>
            <person name="Wu Y.Q."/>
            <person name="Zhang X."/>
            <person name="Zou Z."/>
            <person name="Zucker H."/>
            <person name="Briscoe A.D."/>
            <person name="Burmester T."/>
            <person name="Clem R.J."/>
            <person name="Feyereisen R."/>
            <person name="Grimmelikhuijzen C.J.P."/>
            <person name="Hamodrakas S.J."/>
            <person name="Hansson B.S."/>
            <person name="Huguet E."/>
            <person name="Jermiin L.S."/>
            <person name="Lan Q."/>
            <person name="Lehman H.K."/>
            <person name="Lorenzen M."/>
            <person name="Merzendorfer H."/>
            <person name="Michalopoulos I."/>
            <person name="Morton D.B."/>
            <person name="Muthukrishnan S."/>
            <person name="Oakeshott J.G."/>
            <person name="Palmer W."/>
            <person name="Park Y."/>
            <person name="Passarelli A.L."/>
            <person name="Rozas J."/>
            <person name="Schwartz L.M."/>
            <person name="Smith W."/>
            <person name="Southgate A."/>
            <person name="Vilcinskas A."/>
            <person name="Vogt R."/>
            <person name="Wang P."/>
            <person name="Werren J."/>
            <person name="Yu X.Q."/>
            <person name="Zhou J.J."/>
            <person name="Brown S.J."/>
            <person name="Scherer S.E."/>
            <person name="Richards S."/>
            <person name="Blissard G.W."/>
        </authorList>
    </citation>
    <scope>NUCLEOTIDE SEQUENCE</scope>
</reference>
<feature type="coiled-coil region" evidence="5">
    <location>
        <begin position="363"/>
        <end position="397"/>
    </location>
</feature>
<name>A0A922CUA5_MANSE</name>
<keyword evidence="4" id="KW-0969">Cilium</keyword>
<dbReference type="AlphaFoldDB" id="A0A922CUA5"/>
<dbReference type="GO" id="GO:0005634">
    <property type="term" value="C:nucleus"/>
    <property type="evidence" value="ECO:0007669"/>
    <property type="project" value="TreeGrafter"/>
</dbReference>
<evidence type="ECO:0000313" key="7">
    <source>
        <dbReference type="Proteomes" id="UP000791440"/>
    </source>
</evidence>